<sequence length="71" mass="7623">MPVTVRGACSGAMGTFLGMVKPYPSRRWAGSRTKGRSVLIMVLSICSVTATNRLEAGSQLSEREFGISSRD</sequence>
<protein>
    <submittedName>
        <fullName evidence="1">Uncharacterized protein</fullName>
    </submittedName>
</protein>
<accession>A0AAN0K6K4</accession>
<organism evidence="1 2">
    <name type="scientific">Brooklawnia propionicigenes</name>
    <dbReference type="NCBI Taxonomy" id="3041175"/>
    <lineage>
        <taxon>Bacteria</taxon>
        <taxon>Bacillati</taxon>
        <taxon>Actinomycetota</taxon>
        <taxon>Actinomycetes</taxon>
        <taxon>Propionibacteriales</taxon>
        <taxon>Propionibacteriaceae</taxon>
        <taxon>Brooklawnia</taxon>
    </lineage>
</organism>
<keyword evidence="2" id="KW-1185">Reference proteome</keyword>
<evidence type="ECO:0000313" key="2">
    <source>
        <dbReference type="Proteomes" id="UP001431656"/>
    </source>
</evidence>
<dbReference type="EMBL" id="AP028056">
    <property type="protein sequence ID" value="BEH01922.1"/>
    <property type="molecule type" value="Genomic_DNA"/>
</dbReference>
<dbReference type="KEGG" id="broo:brsh051_12030"/>
<evidence type="ECO:0000313" key="1">
    <source>
        <dbReference type="EMBL" id="BEH01922.1"/>
    </source>
</evidence>
<reference evidence="1" key="1">
    <citation type="journal article" date="2024" name="Int. J. Syst. Evol. Microbiol.">
        <title>Brooklawnia propionicigenes sp. nov., a facultatively anaerobic, propionate-producing bacterium isolated from a methanogenic reactor treating waste from cattle farms.</title>
        <authorList>
            <person name="Akita Y."/>
            <person name="Ueki A."/>
            <person name="Tonouchi A."/>
            <person name="Sugawara Y."/>
            <person name="Honma S."/>
            <person name="Kaku N."/>
            <person name="Ueki K."/>
        </authorList>
    </citation>
    <scope>NUCLEOTIDE SEQUENCE</scope>
    <source>
        <strain evidence="1">SH051</strain>
    </source>
</reference>
<proteinExistence type="predicted"/>
<dbReference type="Proteomes" id="UP001431656">
    <property type="component" value="Chromosome"/>
</dbReference>
<gene>
    <name evidence="1" type="ORF">brsh051_12030</name>
</gene>
<name>A0AAN0K6K4_9ACTN</name>
<dbReference type="AlphaFoldDB" id="A0AAN0K6K4"/>